<evidence type="ECO:0000256" key="7">
    <source>
        <dbReference type="ARBA" id="ARBA00022832"/>
    </source>
</evidence>
<keyword evidence="6" id="KW-0256">Endoplasmic reticulum</keyword>
<dbReference type="PANTHER" id="PTHR12863:SF1">
    <property type="entry name" value="FATTY ACID 2-HYDROXYLASE"/>
    <property type="match status" value="1"/>
</dbReference>
<reference evidence="16 17" key="1">
    <citation type="journal article" date="2021" name="Elife">
        <title>Chloroplast acquisition without the gene transfer in kleptoplastic sea slugs, Plakobranchus ocellatus.</title>
        <authorList>
            <person name="Maeda T."/>
            <person name="Takahashi S."/>
            <person name="Yoshida T."/>
            <person name="Shimamura S."/>
            <person name="Takaki Y."/>
            <person name="Nagai Y."/>
            <person name="Toyoda A."/>
            <person name="Suzuki Y."/>
            <person name="Arimoto A."/>
            <person name="Ishii H."/>
            <person name="Satoh N."/>
            <person name="Nishiyama T."/>
            <person name="Hasebe M."/>
            <person name="Maruyama T."/>
            <person name="Minagawa J."/>
            <person name="Obokata J."/>
            <person name="Shigenobu S."/>
        </authorList>
    </citation>
    <scope>NUCLEOTIDE SEQUENCE [LARGE SCALE GENOMIC DNA]</scope>
</reference>
<dbReference type="InterPro" id="IPR006694">
    <property type="entry name" value="Fatty_acid_hydroxylase"/>
</dbReference>
<dbReference type="AlphaFoldDB" id="A0AAV4DYL5"/>
<evidence type="ECO:0000256" key="6">
    <source>
        <dbReference type="ARBA" id="ARBA00022824"/>
    </source>
</evidence>
<dbReference type="GO" id="GO:0005506">
    <property type="term" value="F:iron ion binding"/>
    <property type="evidence" value="ECO:0007669"/>
    <property type="project" value="InterPro"/>
</dbReference>
<keyword evidence="8" id="KW-0862">Zinc</keyword>
<dbReference type="GO" id="GO:0005789">
    <property type="term" value="C:endoplasmic reticulum membrane"/>
    <property type="evidence" value="ECO:0007669"/>
    <property type="project" value="UniProtKB-SubCell"/>
</dbReference>
<evidence type="ECO:0000313" key="16">
    <source>
        <dbReference type="EMBL" id="GFO49285.1"/>
    </source>
</evidence>
<keyword evidence="13" id="KW-0275">Fatty acid biosynthesis</keyword>
<dbReference type="PANTHER" id="PTHR12863">
    <property type="entry name" value="FATTY ACID HYDROXYLASE"/>
    <property type="match status" value="1"/>
</dbReference>
<sequence length="271" mass="31496">MYFQTGSPRLPSDKSGAGDFDGYVDWSQPLIGQVENLGERYFEWTHQQVDRPIRLFRSDLAEMLTRAYWWMVPLTWVPVILYMLSSSYTRLAAQPETWPRKNLLARQYGPGSIPLLFAMGVVFWTLLEYVIHRWLFHLKPPGSSRFLIRLHFSLHGQHHKSPMDPMRLVFPPLPASVFALLFYLLTELIFPSGMANTVFAGIVSGYVAYDLTHYYVHHGGTPPIAYFRRLKTYHTLHHYKHQQLGFGISSKMWDYPFGTLIPEDLKAKKSQ</sequence>
<feature type="transmembrane region" description="Helical" evidence="14">
    <location>
        <begin position="168"/>
        <end position="186"/>
    </location>
</feature>
<dbReference type="EMBL" id="BLXT01008462">
    <property type="protein sequence ID" value="GFO49285.1"/>
    <property type="molecule type" value="Genomic_DNA"/>
</dbReference>
<keyword evidence="3" id="KW-0444">Lipid biosynthesis</keyword>
<organism evidence="16 17">
    <name type="scientific">Plakobranchus ocellatus</name>
    <dbReference type="NCBI Taxonomy" id="259542"/>
    <lineage>
        <taxon>Eukaryota</taxon>
        <taxon>Metazoa</taxon>
        <taxon>Spiralia</taxon>
        <taxon>Lophotrochozoa</taxon>
        <taxon>Mollusca</taxon>
        <taxon>Gastropoda</taxon>
        <taxon>Heterobranchia</taxon>
        <taxon>Euthyneura</taxon>
        <taxon>Panpulmonata</taxon>
        <taxon>Sacoglossa</taxon>
        <taxon>Placobranchoidea</taxon>
        <taxon>Plakobranchidae</taxon>
        <taxon>Plakobranchus</taxon>
    </lineage>
</organism>
<keyword evidence="5" id="KW-0479">Metal-binding</keyword>
<dbReference type="GO" id="GO:0006633">
    <property type="term" value="P:fatty acid biosynthetic process"/>
    <property type="evidence" value="ECO:0007669"/>
    <property type="project" value="UniProtKB-KW"/>
</dbReference>
<feature type="domain" description="Fatty acid hydroxylase" evidence="15">
    <location>
        <begin position="117"/>
        <end position="259"/>
    </location>
</feature>
<accession>A0AAV4DYL5</accession>
<keyword evidence="10" id="KW-0560">Oxidoreductase</keyword>
<gene>
    <name evidence="16" type="ORF">PoB_007579000</name>
</gene>
<comment type="cofactor">
    <cofactor evidence="1">
        <name>Zn(2+)</name>
        <dbReference type="ChEBI" id="CHEBI:29105"/>
    </cofactor>
</comment>
<evidence type="ECO:0000256" key="12">
    <source>
        <dbReference type="ARBA" id="ARBA00023136"/>
    </source>
</evidence>
<comment type="subcellular location">
    <subcellularLocation>
        <location evidence="2">Endoplasmic reticulum membrane</location>
        <topology evidence="2">Multi-pass membrane protein</topology>
    </subcellularLocation>
</comment>
<evidence type="ECO:0000256" key="10">
    <source>
        <dbReference type="ARBA" id="ARBA00023002"/>
    </source>
</evidence>
<comment type="caution">
    <text evidence="16">The sequence shown here is derived from an EMBL/GenBank/DDBJ whole genome shotgun (WGS) entry which is preliminary data.</text>
</comment>
<evidence type="ECO:0000256" key="2">
    <source>
        <dbReference type="ARBA" id="ARBA00004477"/>
    </source>
</evidence>
<evidence type="ECO:0000256" key="8">
    <source>
        <dbReference type="ARBA" id="ARBA00022833"/>
    </source>
</evidence>
<evidence type="ECO:0000256" key="5">
    <source>
        <dbReference type="ARBA" id="ARBA00022723"/>
    </source>
</evidence>
<proteinExistence type="predicted"/>
<evidence type="ECO:0000256" key="13">
    <source>
        <dbReference type="ARBA" id="ARBA00023160"/>
    </source>
</evidence>
<dbReference type="InterPro" id="IPR014430">
    <property type="entry name" value="Scs7"/>
</dbReference>
<keyword evidence="7" id="KW-0276">Fatty acid metabolism</keyword>
<dbReference type="GO" id="GO:0080132">
    <property type="term" value="F:fatty acid 2-hydroxylase activity"/>
    <property type="evidence" value="ECO:0007669"/>
    <property type="project" value="InterPro"/>
</dbReference>
<evidence type="ECO:0000256" key="11">
    <source>
        <dbReference type="ARBA" id="ARBA00023098"/>
    </source>
</evidence>
<dbReference type="Pfam" id="PF04116">
    <property type="entry name" value="FA_hydroxylase"/>
    <property type="match status" value="1"/>
</dbReference>
<evidence type="ECO:0000256" key="3">
    <source>
        <dbReference type="ARBA" id="ARBA00022516"/>
    </source>
</evidence>
<evidence type="ECO:0000259" key="15">
    <source>
        <dbReference type="Pfam" id="PF04116"/>
    </source>
</evidence>
<keyword evidence="12 14" id="KW-0472">Membrane</keyword>
<name>A0AAV4DYL5_9GAST</name>
<feature type="transmembrane region" description="Helical" evidence="14">
    <location>
        <begin position="108"/>
        <end position="131"/>
    </location>
</feature>
<dbReference type="Proteomes" id="UP000735302">
    <property type="component" value="Unassembled WGS sequence"/>
</dbReference>
<evidence type="ECO:0000256" key="14">
    <source>
        <dbReference type="SAM" id="Phobius"/>
    </source>
</evidence>
<evidence type="ECO:0000256" key="4">
    <source>
        <dbReference type="ARBA" id="ARBA00022692"/>
    </source>
</evidence>
<keyword evidence="11" id="KW-0443">Lipid metabolism</keyword>
<feature type="transmembrane region" description="Helical" evidence="14">
    <location>
        <begin position="67"/>
        <end position="88"/>
    </location>
</feature>
<evidence type="ECO:0000313" key="17">
    <source>
        <dbReference type="Proteomes" id="UP000735302"/>
    </source>
</evidence>
<protein>
    <submittedName>
        <fullName evidence="16">Fatty acid 2-hydroxylase</fullName>
    </submittedName>
</protein>
<keyword evidence="9 14" id="KW-1133">Transmembrane helix</keyword>
<evidence type="ECO:0000256" key="9">
    <source>
        <dbReference type="ARBA" id="ARBA00022989"/>
    </source>
</evidence>
<evidence type="ECO:0000256" key="1">
    <source>
        <dbReference type="ARBA" id="ARBA00001947"/>
    </source>
</evidence>
<keyword evidence="17" id="KW-1185">Reference proteome</keyword>
<keyword evidence="4 14" id="KW-0812">Transmembrane</keyword>